<gene>
    <name evidence="1" type="ORF">EUBVEN_00571</name>
</gene>
<evidence type="ECO:0000313" key="2">
    <source>
        <dbReference type="Proteomes" id="UP000006000"/>
    </source>
</evidence>
<sequence length="39" mass="4763">MEIEIKIEKLDELTEIVDSIDGEFVIQMEWEDKEHEDKR</sequence>
<protein>
    <submittedName>
        <fullName evidence="1">Uncharacterized protein</fullName>
    </submittedName>
</protein>
<name>A5Z4E6_9FIRM</name>
<dbReference type="HOGENOM" id="CLU_3310003_0_0_9"/>
<dbReference type="AlphaFoldDB" id="A5Z4E6"/>
<evidence type="ECO:0000313" key="1">
    <source>
        <dbReference type="EMBL" id="EDM52189.1"/>
    </source>
</evidence>
<reference evidence="1 2" key="2">
    <citation type="submission" date="2007-04" db="EMBL/GenBank/DDBJ databases">
        <title>Draft genome sequence of Eubacterium ventriosum (ATCC 27560).</title>
        <authorList>
            <person name="Sudarsanam P."/>
            <person name="Ley R."/>
            <person name="Guruge J."/>
            <person name="Turnbaugh P.J."/>
            <person name="Mahowald M."/>
            <person name="Liep D."/>
            <person name="Gordon J."/>
        </authorList>
    </citation>
    <scope>NUCLEOTIDE SEQUENCE [LARGE SCALE GENOMIC DNA]</scope>
    <source>
        <strain evidence="1 2">ATCC 27560</strain>
    </source>
</reference>
<organism evidence="1 2">
    <name type="scientific">Eubacterium ventriosum ATCC 27560</name>
    <dbReference type="NCBI Taxonomy" id="411463"/>
    <lineage>
        <taxon>Bacteria</taxon>
        <taxon>Bacillati</taxon>
        <taxon>Bacillota</taxon>
        <taxon>Clostridia</taxon>
        <taxon>Eubacteriales</taxon>
        <taxon>Eubacteriaceae</taxon>
        <taxon>Eubacterium</taxon>
    </lineage>
</organism>
<dbReference type="EMBL" id="AAVL02000027">
    <property type="protein sequence ID" value="EDM52189.1"/>
    <property type="molecule type" value="Genomic_DNA"/>
</dbReference>
<dbReference type="Proteomes" id="UP000006000">
    <property type="component" value="Unassembled WGS sequence"/>
</dbReference>
<proteinExistence type="predicted"/>
<comment type="caution">
    <text evidence="1">The sequence shown here is derived from an EMBL/GenBank/DDBJ whole genome shotgun (WGS) entry which is preliminary data.</text>
</comment>
<reference evidence="1 2" key="1">
    <citation type="submission" date="2007-03" db="EMBL/GenBank/DDBJ databases">
        <authorList>
            <person name="Fulton L."/>
            <person name="Clifton S."/>
            <person name="Fulton B."/>
            <person name="Xu J."/>
            <person name="Minx P."/>
            <person name="Pepin K.H."/>
            <person name="Johnson M."/>
            <person name="Thiruvilangam P."/>
            <person name="Bhonagiri V."/>
            <person name="Nash W.E."/>
            <person name="Mardis E.R."/>
            <person name="Wilson R.K."/>
        </authorList>
    </citation>
    <scope>NUCLEOTIDE SEQUENCE [LARGE SCALE GENOMIC DNA]</scope>
    <source>
        <strain evidence="1 2">ATCC 27560</strain>
    </source>
</reference>
<accession>A5Z4E6</accession>